<gene>
    <name evidence="3" type="primary">PPUP8927</name>
</gene>
<feature type="non-terminal residue" evidence="3">
    <location>
        <position position="120"/>
    </location>
</feature>
<feature type="coiled-coil region" evidence="1">
    <location>
        <begin position="23"/>
        <end position="57"/>
    </location>
</feature>
<dbReference type="AlphaFoldDB" id="A0A0S7EPW3"/>
<organism evidence="3">
    <name type="scientific">Poeciliopsis prolifica</name>
    <name type="common">blackstripe livebearer</name>
    <dbReference type="NCBI Taxonomy" id="188132"/>
    <lineage>
        <taxon>Eukaryota</taxon>
        <taxon>Metazoa</taxon>
        <taxon>Chordata</taxon>
        <taxon>Craniata</taxon>
        <taxon>Vertebrata</taxon>
        <taxon>Euteleostomi</taxon>
        <taxon>Actinopterygii</taxon>
        <taxon>Neopterygii</taxon>
        <taxon>Teleostei</taxon>
        <taxon>Neoteleostei</taxon>
        <taxon>Acanthomorphata</taxon>
        <taxon>Ovalentaria</taxon>
        <taxon>Atherinomorphae</taxon>
        <taxon>Cyprinodontiformes</taxon>
        <taxon>Poeciliidae</taxon>
        <taxon>Poeciliinae</taxon>
        <taxon>Poeciliopsis</taxon>
    </lineage>
</organism>
<proteinExistence type="predicted"/>
<evidence type="ECO:0000313" key="3">
    <source>
        <dbReference type="EMBL" id="JAO05435.1"/>
    </source>
</evidence>
<protein>
    <submittedName>
        <fullName evidence="3">PPUP8927</fullName>
    </submittedName>
</protein>
<keyword evidence="1" id="KW-0175">Coiled coil</keyword>
<accession>A0A0S7EPW3</accession>
<reference evidence="3" key="1">
    <citation type="submission" date="2014-12" db="EMBL/GenBank/DDBJ databases">
        <title>Parallel Evolution in Life History Adaptation Evident in the Tissue-Specific Poeciliopsis prolifica transcriptome.</title>
        <authorList>
            <person name="Jue N.K."/>
            <person name="Foley R.J."/>
            <person name="Obergfell C."/>
            <person name="Reznick D.N."/>
            <person name="O'Neill R.J."/>
            <person name="O'Neill M.J."/>
        </authorList>
    </citation>
    <scope>NUCLEOTIDE SEQUENCE</scope>
</reference>
<evidence type="ECO:0000256" key="1">
    <source>
        <dbReference type="SAM" id="Coils"/>
    </source>
</evidence>
<dbReference type="EMBL" id="GBYX01476242">
    <property type="protein sequence ID" value="JAO05435.1"/>
    <property type="molecule type" value="Transcribed_RNA"/>
</dbReference>
<feature type="region of interest" description="Disordered" evidence="2">
    <location>
        <begin position="90"/>
        <end position="120"/>
    </location>
</feature>
<evidence type="ECO:0000256" key="2">
    <source>
        <dbReference type="SAM" id="MobiDB-lite"/>
    </source>
</evidence>
<sequence length="120" mass="13771">MEEKNNNPVKNPPLPSYKLAKLLHDSETEKKVLASQVEDLKVQLQTAKTHIENNKDTSSKLAAKLQAQRMEMEHLHLQIRKIDKALQNARGDCDLSQQRGNRKNHTMPSGRRSNLKMFSE</sequence>
<name>A0A0S7EPW3_9TELE</name>